<dbReference type="OrthoDB" id="430354at2759"/>
<dbReference type="GO" id="GO:0005794">
    <property type="term" value="C:Golgi apparatus"/>
    <property type="evidence" value="ECO:0007669"/>
    <property type="project" value="TreeGrafter"/>
</dbReference>
<keyword evidence="3" id="KW-0328">Glycosyltransferase</keyword>
<dbReference type="InterPro" id="IPR022751">
    <property type="entry name" value="Alpha_mannosyltransferase"/>
</dbReference>
<evidence type="ECO:0000313" key="11">
    <source>
        <dbReference type="EMBL" id="RCI02147.1"/>
    </source>
</evidence>
<dbReference type="GO" id="GO:0006493">
    <property type="term" value="P:protein O-linked glycosylation"/>
    <property type="evidence" value="ECO:0007669"/>
    <property type="project" value="TreeGrafter"/>
</dbReference>
<reference evidence="11 12" key="1">
    <citation type="journal article" date="2018" name="G3 (Bethesda)">
        <title>Phylogenetic and Phylogenomic Definition of Rhizopus Species.</title>
        <authorList>
            <person name="Gryganskyi A.P."/>
            <person name="Golan J."/>
            <person name="Dolatabadi S."/>
            <person name="Mondo S."/>
            <person name="Robb S."/>
            <person name="Idnurm A."/>
            <person name="Muszewska A."/>
            <person name="Steczkiewicz K."/>
            <person name="Masonjones S."/>
            <person name="Liao H.L."/>
            <person name="Gajdeczka M.T."/>
            <person name="Anike F."/>
            <person name="Vuek A."/>
            <person name="Anishchenko I.M."/>
            <person name="Voigt K."/>
            <person name="de Hoog G.S."/>
            <person name="Smith M.E."/>
            <person name="Heitman J."/>
            <person name="Vilgalys R."/>
            <person name="Stajich J.E."/>
        </authorList>
    </citation>
    <scope>NUCLEOTIDE SEQUENCE [LARGE SCALE GENOMIC DNA]</scope>
    <source>
        <strain evidence="11 12">LSU 92-RS-03</strain>
    </source>
</reference>
<dbReference type="GO" id="GO:0000033">
    <property type="term" value="F:alpha-1,3-mannosyltransferase activity"/>
    <property type="evidence" value="ECO:0007669"/>
    <property type="project" value="TreeGrafter"/>
</dbReference>
<evidence type="ECO:0000256" key="4">
    <source>
        <dbReference type="ARBA" id="ARBA00022679"/>
    </source>
</evidence>
<evidence type="ECO:0000256" key="3">
    <source>
        <dbReference type="ARBA" id="ARBA00022676"/>
    </source>
</evidence>
<evidence type="ECO:0000256" key="8">
    <source>
        <dbReference type="ARBA" id="ARBA00023136"/>
    </source>
</evidence>
<keyword evidence="9" id="KW-0325">Glycoprotein</keyword>
<keyword evidence="10" id="KW-0732">Signal</keyword>
<keyword evidence="12" id="KW-1185">Reference proteome</keyword>
<dbReference type="Pfam" id="PF11051">
    <property type="entry name" value="Mannosyl_trans3"/>
    <property type="match status" value="1"/>
</dbReference>
<keyword evidence="7" id="KW-1133">Transmembrane helix</keyword>
<proteinExistence type="inferred from homology"/>
<evidence type="ECO:0008006" key="13">
    <source>
        <dbReference type="Google" id="ProtNLM"/>
    </source>
</evidence>
<name>A0A367KIZ7_RHIST</name>
<dbReference type="SUPFAM" id="SSF53448">
    <property type="entry name" value="Nucleotide-diphospho-sugar transferases"/>
    <property type="match status" value="1"/>
</dbReference>
<comment type="subcellular location">
    <subcellularLocation>
        <location evidence="1">Membrane</location>
        <topology evidence="1">Single-pass type II membrane protein</topology>
    </subcellularLocation>
</comment>
<feature type="signal peptide" evidence="10">
    <location>
        <begin position="1"/>
        <end position="27"/>
    </location>
</feature>
<dbReference type="STRING" id="4846.A0A367KIZ7"/>
<evidence type="ECO:0000256" key="10">
    <source>
        <dbReference type="SAM" id="SignalP"/>
    </source>
</evidence>
<dbReference type="PANTHER" id="PTHR31392">
    <property type="entry name" value="ALPHA-1,3-MANNOSYLTRANSFERASE MNN1-RELATED"/>
    <property type="match status" value="1"/>
</dbReference>
<evidence type="ECO:0000256" key="6">
    <source>
        <dbReference type="ARBA" id="ARBA00022968"/>
    </source>
</evidence>
<protein>
    <recommendedName>
        <fullName evidence="13">Alpha 1,2-mannosyltransferase 2.4.1</fullName>
    </recommendedName>
</protein>
<keyword evidence="6" id="KW-0735">Signal-anchor</keyword>
<organism evidence="11 12">
    <name type="scientific">Rhizopus stolonifer</name>
    <name type="common">Rhizopus nigricans</name>
    <dbReference type="NCBI Taxonomy" id="4846"/>
    <lineage>
        <taxon>Eukaryota</taxon>
        <taxon>Fungi</taxon>
        <taxon>Fungi incertae sedis</taxon>
        <taxon>Mucoromycota</taxon>
        <taxon>Mucoromycotina</taxon>
        <taxon>Mucoromycetes</taxon>
        <taxon>Mucorales</taxon>
        <taxon>Mucorineae</taxon>
        <taxon>Rhizopodaceae</taxon>
        <taxon>Rhizopus</taxon>
    </lineage>
</organism>
<dbReference type="EMBL" id="PJQM01001510">
    <property type="protein sequence ID" value="RCI02147.1"/>
    <property type="molecule type" value="Genomic_DNA"/>
</dbReference>
<accession>A0A367KIZ7</accession>
<comment type="similarity">
    <text evidence="2">Belongs to the MNN1/MNT family.</text>
</comment>
<keyword evidence="8" id="KW-0472">Membrane</keyword>
<dbReference type="Proteomes" id="UP000253551">
    <property type="component" value="Unassembled WGS sequence"/>
</dbReference>
<evidence type="ECO:0000256" key="7">
    <source>
        <dbReference type="ARBA" id="ARBA00022989"/>
    </source>
</evidence>
<dbReference type="PANTHER" id="PTHR31392:SF1">
    <property type="entry name" value="ALPHA-1,3-MANNOSYLTRANSFERASE MNN1-RELATED"/>
    <property type="match status" value="1"/>
</dbReference>
<dbReference type="InterPro" id="IPR029044">
    <property type="entry name" value="Nucleotide-diphossugar_trans"/>
</dbReference>
<sequence length="519" mass="60212">MFMNKIRSVRWLLFSLCLIALVLIFSAQFDQIQFTTLSKQNNITQDTLSQQTITDKLQVQEPFLNVSHVQERAKKYDIAIPHPSLTWTEHDLAFFKTAAGETVFSQLAVIPEIHEKPDFAAMTAAERLFKALFTYFDQILAQDQDPVTVDPDSWELYKRLERTLYPWIYPYWDNAFHINNQTQGKGIVFCVGNDQFKFAATSIRTLREVLNCTLPIEVFFIRESDLSLAKRTYLQTEFDNISLRKLEDYVSYYYTRFGGWAMKPFAMLASSFTEVLMVDADAFFLQDPTKLFRDEGYKLTGSLFFYDRTLFANWEKGEDWLRSFLPTTSNLVPKSRWFKKTSSHEQESGVVLMDKQKALLGLLSTCKLNGINERDEVVYKHIHGDKETFWIGFEIMQTAYTFIKSYGAVIGGMGRGGSDGEPTQVCGIHLHLDTTGKPLWLNGGLYRNKYAQELEYLTFTHYAEGEDWEFSTFCIRDTDKIHPLDPEQRKIALAAIEIDKQRVKDEELINQGQWRPKQN</sequence>
<evidence type="ECO:0000256" key="9">
    <source>
        <dbReference type="ARBA" id="ARBA00023180"/>
    </source>
</evidence>
<evidence type="ECO:0000256" key="2">
    <source>
        <dbReference type="ARBA" id="ARBA00009105"/>
    </source>
</evidence>
<evidence type="ECO:0000313" key="12">
    <source>
        <dbReference type="Proteomes" id="UP000253551"/>
    </source>
</evidence>
<evidence type="ECO:0000256" key="1">
    <source>
        <dbReference type="ARBA" id="ARBA00004606"/>
    </source>
</evidence>
<dbReference type="AlphaFoldDB" id="A0A367KIZ7"/>
<keyword evidence="4" id="KW-0808">Transferase</keyword>
<comment type="caution">
    <text evidence="11">The sequence shown here is derived from an EMBL/GenBank/DDBJ whole genome shotgun (WGS) entry which is preliminary data.</text>
</comment>
<dbReference type="GO" id="GO:0016020">
    <property type="term" value="C:membrane"/>
    <property type="evidence" value="ECO:0007669"/>
    <property type="project" value="UniProtKB-SubCell"/>
</dbReference>
<dbReference type="Gene3D" id="3.90.550.10">
    <property type="entry name" value="Spore Coat Polysaccharide Biosynthesis Protein SpsA, Chain A"/>
    <property type="match status" value="1"/>
</dbReference>
<feature type="chain" id="PRO_5017066644" description="Alpha 1,2-mannosyltransferase 2.4.1" evidence="10">
    <location>
        <begin position="28"/>
        <end position="519"/>
    </location>
</feature>
<keyword evidence="5" id="KW-0812">Transmembrane</keyword>
<evidence type="ECO:0000256" key="5">
    <source>
        <dbReference type="ARBA" id="ARBA00022692"/>
    </source>
</evidence>
<gene>
    <name evidence="11" type="ORF">CU098_009749</name>
</gene>